<dbReference type="SUPFAM" id="SSF100895">
    <property type="entry name" value="Kazal-type serine protease inhibitors"/>
    <property type="match status" value="1"/>
</dbReference>
<protein>
    <recommendedName>
        <fullName evidence="6">Kazal-like domain-containing protein</fullName>
    </recommendedName>
</protein>
<dbReference type="Pfam" id="PF03137">
    <property type="entry name" value="OATP"/>
    <property type="match status" value="1"/>
</dbReference>
<keyword evidence="2" id="KW-1003">Cell membrane</keyword>
<dbReference type="OrthoDB" id="6145721at2759"/>
<evidence type="ECO:0000313" key="8">
    <source>
        <dbReference type="Proteomes" id="UP000271889"/>
    </source>
</evidence>
<evidence type="ECO:0000313" key="7">
    <source>
        <dbReference type="EMBL" id="VDK59774.1"/>
    </source>
</evidence>
<evidence type="ECO:0000256" key="2">
    <source>
        <dbReference type="ARBA" id="ARBA00022475"/>
    </source>
</evidence>
<gene>
    <name evidence="7" type="ORF">CGOC_LOCUS4785</name>
</gene>
<sequence>MVIRKMRLQVGGMLKMIICCHVVALLFTTGLLLHCPQRGFVGINTDYTDLAIHVSDHDIKAECNEHCNCKEEWNPVCEAETGRMYFSPCFAGCTQKHADSHGVSCLRQI</sequence>
<dbReference type="PANTHER" id="PTHR11388">
    <property type="entry name" value="ORGANIC ANION TRANSPORTER"/>
    <property type="match status" value="1"/>
</dbReference>
<dbReference type="PANTHER" id="PTHR11388:SF100">
    <property type="entry name" value="SOLUTE CARRIER ORGANIC ANION TRANSPORTER FAMILY MEMBER 4A1"/>
    <property type="match status" value="1"/>
</dbReference>
<dbReference type="InterPro" id="IPR002350">
    <property type="entry name" value="Kazal_dom"/>
</dbReference>
<keyword evidence="3" id="KW-0812">Transmembrane</keyword>
<dbReference type="InterPro" id="IPR036058">
    <property type="entry name" value="Kazal_dom_sf"/>
</dbReference>
<evidence type="ECO:0000256" key="3">
    <source>
        <dbReference type="ARBA" id="ARBA00022692"/>
    </source>
</evidence>
<keyword evidence="8" id="KW-1185">Reference proteome</keyword>
<organism evidence="7 8">
    <name type="scientific">Cylicostephanus goldi</name>
    <name type="common">Nematode worm</name>
    <dbReference type="NCBI Taxonomy" id="71465"/>
    <lineage>
        <taxon>Eukaryota</taxon>
        <taxon>Metazoa</taxon>
        <taxon>Ecdysozoa</taxon>
        <taxon>Nematoda</taxon>
        <taxon>Chromadorea</taxon>
        <taxon>Rhabditida</taxon>
        <taxon>Rhabditina</taxon>
        <taxon>Rhabditomorpha</taxon>
        <taxon>Strongyloidea</taxon>
        <taxon>Strongylidae</taxon>
        <taxon>Cylicostephanus</taxon>
    </lineage>
</organism>
<keyword evidence="4" id="KW-1133">Transmembrane helix</keyword>
<evidence type="ECO:0000256" key="1">
    <source>
        <dbReference type="ARBA" id="ARBA00004651"/>
    </source>
</evidence>
<dbReference type="GO" id="GO:0016323">
    <property type="term" value="C:basolateral plasma membrane"/>
    <property type="evidence" value="ECO:0007669"/>
    <property type="project" value="TreeGrafter"/>
</dbReference>
<reference evidence="7 8" key="1">
    <citation type="submission" date="2018-11" db="EMBL/GenBank/DDBJ databases">
        <authorList>
            <consortium name="Pathogen Informatics"/>
        </authorList>
    </citation>
    <scope>NUCLEOTIDE SEQUENCE [LARGE SCALE GENOMIC DNA]</scope>
</reference>
<keyword evidence="5" id="KW-0472">Membrane</keyword>
<feature type="domain" description="Kazal-like" evidence="6">
    <location>
        <begin position="57"/>
        <end position="107"/>
    </location>
</feature>
<dbReference type="Proteomes" id="UP000271889">
    <property type="component" value="Unassembled WGS sequence"/>
</dbReference>
<evidence type="ECO:0000259" key="6">
    <source>
        <dbReference type="PROSITE" id="PS51465"/>
    </source>
</evidence>
<accession>A0A3P6SXS1</accession>
<dbReference type="InterPro" id="IPR004156">
    <property type="entry name" value="OATP"/>
</dbReference>
<evidence type="ECO:0000256" key="5">
    <source>
        <dbReference type="ARBA" id="ARBA00023136"/>
    </source>
</evidence>
<comment type="subcellular location">
    <subcellularLocation>
        <location evidence="1">Cell membrane</location>
        <topology evidence="1">Multi-pass membrane protein</topology>
    </subcellularLocation>
</comment>
<dbReference type="PROSITE" id="PS51465">
    <property type="entry name" value="KAZAL_2"/>
    <property type="match status" value="1"/>
</dbReference>
<name>A0A3P6SXS1_CYLGO</name>
<dbReference type="AlphaFoldDB" id="A0A3P6SXS1"/>
<evidence type="ECO:0000256" key="4">
    <source>
        <dbReference type="ARBA" id="ARBA00022989"/>
    </source>
</evidence>
<dbReference type="EMBL" id="UYRV01013686">
    <property type="protein sequence ID" value="VDK59774.1"/>
    <property type="molecule type" value="Genomic_DNA"/>
</dbReference>
<dbReference type="GO" id="GO:0043252">
    <property type="term" value="P:sodium-independent organic anion transport"/>
    <property type="evidence" value="ECO:0007669"/>
    <property type="project" value="TreeGrafter"/>
</dbReference>
<dbReference type="GO" id="GO:0015347">
    <property type="term" value="F:sodium-independent organic anion transmembrane transporter activity"/>
    <property type="evidence" value="ECO:0007669"/>
    <property type="project" value="TreeGrafter"/>
</dbReference>
<proteinExistence type="predicted"/>